<comment type="caution">
    <text evidence="1">The sequence shown here is derived from an EMBL/GenBank/DDBJ whole genome shotgun (WGS) entry which is preliminary data.</text>
</comment>
<reference evidence="2" key="1">
    <citation type="submission" date="2017-09" db="EMBL/GenBank/DDBJ databases">
        <title>Depth-based differentiation of microbial function through sediment-hosted aquifers and enrichment of novel symbionts in the deep terrestrial subsurface.</title>
        <authorList>
            <person name="Probst A.J."/>
            <person name="Ladd B."/>
            <person name="Jarett J.K."/>
            <person name="Geller-Mcgrath D.E."/>
            <person name="Sieber C.M.K."/>
            <person name="Emerson J.B."/>
            <person name="Anantharaman K."/>
            <person name="Thomas B.C."/>
            <person name="Malmstrom R."/>
            <person name="Stieglmeier M."/>
            <person name="Klingl A."/>
            <person name="Woyke T."/>
            <person name="Ryan C.M."/>
            <person name="Banfield J.F."/>
        </authorList>
    </citation>
    <scope>NUCLEOTIDE SEQUENCE [LARGE SCALE GENOMIC DNA]</scope>
</reference>
<dbReference type="EMBL" id="PFEP01000002">
    <property type="protein sequence ID" value="PJE73394.1"/>
    <property type="molecule type" value="Genomic_DNA"/>
</dbReference>
<accession>A0A2M8L9W4</accession>
<dbReference type="Proteomes" id="UP000230603">
    <property type="component" value="Unassembled WGS sequence"/>
</dbReference>
<name>A0A2M8L9W4_9BACT</name>
<dbReference type="AlphaFoldDB" id="A0A2M8L9W4"/>
<organism evidence="1 2">
    <name type="scientific">Candidatus Tagabacteria bacterium CG10_big_fil_rev_8_21_14_0_10_40_13</name>
    <dbReference type="NCBI Taxonomy" id="1975022"/>
    <lineage>
        <taxon>Bacteria</taxon>
        <taxon>Candidatus Tagaibacteriota</taxon>
    </lineage>
</organism>
<gene>
    <name evidence="1" type="ORF">COV00_00100</name>
</gene>
<dbReference type="InterPro" id="IPR001106">
    <property type="entry name" value="Aromatic_Lyase"/>
</dbReference>
<sequence>MPCFSAQLFCIISERRIERLLNSALSGLPPFLSSDPGVDSGLMLVQYTAAALVSRNKVLAYPACIGSIPVSATIDDLFRNFAYGSRAKNFLPLNPSIFYPLAKIFCATFSILKFYSYNSFIYVLFTDKTWNVVFYTTFDRTNLRF</sequence>
<proteinExistence type="predicted"/>
<evidence type="ECO:0000313" key="1">
    <source>
        <dbReference type="EMBL" id="PJE73394.1"/>
    </source>
</evidence>
<evidence type="ECO:0000313" key="2">
    <source>
        <dbReference type="Proteomes" id="UP000230603"/>
    </source>
</evidence>
<dbReference type="InterPro" id="IPR008948">
    <property type="entry name" value="L-Aspartase-like"/>
</dbReference>
<dbReference type="CDD" id="cd01594">
    <property type="entry name" value="Lyase_I_like"/>
    <property type="match status" value="1"/>
</dbReference>
<protein>
    <submittedName>
        <fullName evidence="1">Uncharacterized protein</fullName>
    </submittedName>
</protein>
<dbReference type="Pfam" id="PF00221">
    <property type="entry name" value="Lyase_aromatic"/>
    <property type="match status" value="1"/>
</dbReference>
<dbReference type="Gene3D" id="1.20.200.10">
    <property type="entry name" value="Fumarase/aspartase (Central domain)"/>
    <property type="match status" value="1"/>
</dbReference>
<dbReference type="GO" id="GO:0016841">
    <property type="term" value="F:ammonia-lyase activity"/>
    <property type="evidence" value="ECO:0007669"/>
    <property type="project" value="UniProtKB-ARBA"/>
</dbReference>
<dbReference type="SUPFAM" id="SSF48557">
    <property type="entry name" value="L-aspartase-like"/>
    <property type="match status" value="1"/>
</dbReference>